<dbReference type="PANTHER" id="PTHR21646:SF46">
    <property type="entry name" value="UBIQUITIN CARBOXYL-TERMINAL HYDROLASE"/>
    <property type="match status" value="1"/>
</dbReference>
<comment type="similarity">
    <text evidence="1 3">Belongs to the peptidase C19 family.</text>
</comment>
<dbReference type="PANTHER" id="PTHR21646">
    <property type="entry name" value="UBIQUITIN CARBOXYL-TERMINAL HYDROLASE"/>
    <property type="match status" value="1"/>
</dbReference>
<dbReference type="Gene3D" id="3.10.20.90">
    <property type="entry name" value="Phosphatidylinositol 3-kinase Catalytic Subunit, Chain A, domain 1"/>
    <property type="match status" value="1"/>
</dbReference>
<dbReference type="Gene3D" id="3.90.70.10">
    <property type="entry name" value="Cysteine proteinases"/>
    <property type="match status" value="2"/>
</dbReference>
<dbReference type="InterPro" id="IPR001394">
    <property type="entry name" value="Peptidase_C19_UCH"/>
</dbReference>
<proteinExistence type="inferred from homology"/>
<dbReference type="InterPro" id="IPR035927">
    <property type="entry name" value="DUSP-like_sf"/>
</dbReference>
<reference evidence="6 7" key="1">
    <citation type="submission" date="2024-03" db="EMBL/GenBank/DDBJ databases">
        <title>WGS assembly of Saponaria officinalis var. Norfolk2.</title>
        <authorList>
            <person name="Jenkins J."/>
            <person name="Shu S."/>
            <person name="Grimwood J."/>
            <person name="Barry K."/>
            <person name="Goodstein D."/>
            <person name="Schmutz J."/>
            <person name="Leebens-Mack J."/>
            <person name="Osbourn A."/>
        </authorList>
    </citation>
    <scope>NUCLEOTIDE SEQUENCE [LARGE SCALE GENOMIC DNA]</scope>
    <source>
        <strain evidence="7">cv. Norfolk2</strain>
        <strain evidence="6">JIC</strain>
        <tissue evidence="6">Leaf</tissue>
    </source>
</reference>
<dbReference type="EC" id="3.4.19.12" evidence="3"/>
<dbReference type="Pfam" id="PF00443">
    <property type="entry name" value="UCH"/>
    <property type="match status" value="1"/>
</dbReference>
<keyword evidence="7" id="KW-1185">Reference proteome</keyword>
<accession>A0AAW1H306</accession>
<keyword evidence="3" id="KW-0833">Ubl conjugation pathway</keyword>
<evidence type="ECO:0000313" key="7">
    <source>
        <dbReference type="Proteomes" id="UP001443914"/>
    </source>
</evidence>
<dbReference type="PROSITE" id="PS50235">
    <property type="entry name" value="USP_3"/>
    <property type="match status" value="1"/>
</dbReference>
<dbReference type="Gene3D" id="3.30.2230.10">
    <property type="entry name" value="DUSP-like"/>
    <property type="match status" value="1"/>
</dbReference>
<dbReference type="InterPro" id="IPR050185">
    <property type="entry name" value="Ub_carboxyl-term_hydrolase"/>
</dbReference>
<dbReference type="EMBL" id="JBDFQZ010000013">
    <property type="protein sequence ID" value="KAK9668449.1"/>
    <property type="molecule type" value="Genomic_DNA"/>
</dbReference>
<protein>
    <recommendedName>
        <fullName evidence="3">Ubiquitin carboxyl-terminal hydrolase</fullName>
        <ecNumber evidence="3">3.4.19.12</ecNumber>
    </recommendedName>
</protein>
<dbReference type="SUPFAM" id="SSF54001">
    <property type="entry name" value="Cysteine proteinases"/>
    <property type="match status" value="1"/>
</dbReference>
<dbReference type="GO" id="GO:0004843">
    <property type="term" value="F:cysteine-type deubiquitinase activity"/>
    <property type="evidence" value="ECO:0007669"/>
    <property type="project" value="UniProtKB-UniRule"/>
</dbReference>
<organism evidence="6 7">
    <name type="scientific">Saponaria officinalis</name>
    <name type="common">Common soapwort</name>
    <name type="synonym">Lychnis saponaria</name>
    <dbReference type="NCBI Taxonomy" id="3572"/>
    <lineage>
        <taxon>Eukaryota</taxon>
        <taxon>Viridiplantae</taxon>
        <taxon>Streptophyta</taxon>
        <taxon>Embryophyta</taxon>
        <taxon>Tracheophyta</taxon>
        <taxon>Spermatophyta</taxon>
        <taxon>Magnoliopsida</taxon>
        <taxon>eudicotyledons</taxon>
        <taxon>Gunneridae</taxon>
        <taxon>Pentapetalae</taxon>
        <taxon>Caryophyllales</taxon>
        <taxon>Caryophyllaceae</taxon>
        <taxon>Caryophylleae</taxon>
        <taxon>Saponaria</taxon>
    </lineage>
</organism>
<comment type="caution">
    <text evidence="6">The sequence shown here is derived from an EMBL/GenBank/DDBJ whole genome shotgun (WGS) entry which is preliminary data.</text>
</comment>
<dbReference type="PROSITE" id="PS51283">
    <property type="entry name" value="DUSP"/>
    <property type="match status" value="1"/>
</dbReference>
<evidence type="ECO:0000256" key="2">
    <source>
        <dbReference type="ARBA" id="ARBA00037450"/>
    </source>
</evidence>
<comment type="function">
    <text evidence="2 3">Recognizes and hydrolyzes the peptide bond at the C-terminal Gly of ubiquitin. Involved in the processing of poly-ubiquitin precursors as well as that of ubiquitinated proteins.</text>
</comment>
<dbReference type="InterPro" id="IPR038765">
    <property type="entry name" value="Papain-like_cys_pep_sf"/>
</dbReference>
<dbReference type="SMART" id="SM00695">
    <property type="entry name" value="DUSP"/>
    <property type="match status" value="1"/>
</dbReference>
<evidence type="ECO:0000259" key="4">
    <source>
        <dbReference type="PROSITE" id="PS50235"/>
    </source>
</evidence>
<comment type="catalytic activity">
    <reaction evidence="3">
        <text>Thiol-dependent hydrolysis of ester, thioester, amide, peptide and isopeptide bonds formed by the C-terminal Gly of ubiquitin (a 76-residue protein attached to proteins as an intracellular targeting signal).</text>
        <dbReference type="EC" id="3.4.19.12"/>
    </reaction>
</comment>
<dbReference type="CDD" id="cd02674">
    <property type="entry name" value="Peptidase_C19R"/>
    <property type="match status" value="1"/>
</dbReference>
<dbReference type="SUPFAM" id="SSF143791">
    <property type="entry name" value="DUSP-like"/>
    <property type="match status" value="1"/>
</dbReference>
<dbReference type="Pfam" id="PF06337">
    <property type="entry name" value="DUSP"/>
    <property type="match status" value="1"/>
</dbReference>
<feature type="domain" description="USP" evidence="4">
    <location>
        <begin position="307"/>
        <end position="884"/>
    </location>
</feature>
<keyword evidence="3" id="KW-0788">Thiol protease</keyword>
<dbReference type="Proteomes" id="UP001443914">
    <property type="component" value="Unassembled WGS sequence"/>
</dbReference>
<dbReference type="AlphaFoldDB" id="A0AAW1H306"/>
<dbReference type="InterPro" id="IPR006615">
    <property type="entry name" value="Pept_C19_DUSP"/>
</dbReference>
<dbReference type="GO" id="GO:0006508">
    <property type="term" value="P:proteolysis"/>
    <property type="evidence" value="ECO:0007669"/>
    <property type="project" value="UniProtKB-KW"/>
</dbReference>
<dbReference type="PROSITE" id="PS00973">
    <property type="entry name" value="USP_2"/>
    <property type="match status" value="1"/>
</dbReference>
<dbReference type="InterPro" id="IPR018200">
    <property type="entry name" value="USP_CS"/>
</dbReference>
<evidence type="ECO:0000259" key="5">
    <source>
        <dbReference type="PROSITE" id="PS51283"/>
    </source>
</evidence>
<feature type="domain" description="DUSP" evidence="5">
    <location>
        <begin position="11"/>
        <end position="133"/>
    </location>
</feature>
<dbReference type="PROSITE" id="PS00972">
    <property type="entry name" value="USP_1"/>
    <property type="match status" value="1"/>
</dbReference>
<keyword evidence="3" id="KW-0378">Hydrolase</keyword>
<name>A0AAW1H306_SAPOF</name>
<dbReference type="EMBL" id="JBDFQZ010000013">
    <property type="protein sequence ID" value="KAK9668448.1"/>
    <property type="molecule type" value="Genomic_DNA"/>
</dbReference>
<dbReference type="InterPro" id="IPR028889">
    <property type="entry name" value="USP"/>
</dbReference>
<sequence length="890" mass="100258">MTIPVMGHSSPSPEEQRLIVKGLIDHAEANLKEGNFYYVVSNRWFVSWQMYTGLDVTGYLMSADSPDLPSELNRPGPINNSELVSNLTASEPDSLELIRTLEEGRDYVLVPEDVWKKLLEWYGGGPPLPRKLILQGSIHKKFNIEVYPLTLKLVDSRDNSEAVIRISKKATICELCEKVGALKGLPQNKVCIWDYFNNRKNLILDSSVKTLEDANLEMDQHILLEVQDHGEVSSTNEVSLAGNELALVPIEPSRSAVTIAGGPTLSNGYSMNLNSNFNPGLSSSLADRCDSHDSHGALRKREKGGLAGLQNLGNTCFMNSALQCLFHTAPLVDYFLEDFSDEINKQNPLGMRGELATAFGDLLRNIWLASRTTIAPRVFKGKLSRFAPQFSGYNQHDSQELLAFLLDGLHEDLNRVKQKPYIEMKDSDGRGDEEYADECWKNHKARNDSIIVDTCQGQYKSTLVCPVCDNISITFDPFMYLTLPLPSMVNRTMTVTVLHGDGSRLPMPYTVSVSKNGFCRDLTQALCTECCLRHDESLLLAEVYDHKIYRFLESPLESLFSIKDDEHIVAYRIPKERTGLKRLEIVHRSPDKKLLGSPLVSYLLEECVTVSDIGIAIKSVLAPFKKAHVSSRDIHCEKGSSSGSDLCDESENGFLDNAAGHNFASEFPLRLTVVDERSSNGEAIDDDYVKNSPFMRITLNWTDEELDLYDVSDLEDLPEVCKSGFTAKKTRQEAISLFSCLDAFLKEEPLGLDDMWYCPHCKEHRQASKKLDLWRLPEILVIHLKRFSYSRYLKNKLDTFVTFPIQNLDLGKYVKSKEASNIPCMYELYAISNHYGGLGGGHYTAYAKLIDEDRWYHFDDSHVSSVNETDIRTAAAYVLFYRRVKSGEAK</sequence>
<gene>
    <name evidence="6" type="ORF">RND81_13G061300</name>
</gene>
<evidence type="ECO:0000256" key="3">
    <source>
        <dbReference type="RuleBase" id="RU366025"/>
    </source>
</evidence>
<dbReference type="GO" id="GO:0016579">
    <property type="term" value="P:protein deubiquitination"/>
    <property type="evidence" value="ECO:0007669"/>
    <property type="project" value="InterPro"/>
</dbReference>
<evidence type="ECO:0000256" key="1">
    <source>
        <dbReference type="ARBA" id="ARBA00009085"/>
    </source>
</evidence>
<keyword evidence="3" id="KW-0645">Protease</keyword>
<evidence type="ECO:0000313" key="6">
    <source>
        <dbReference type="EMBL" id="KAK9668448.1"/>
    </source>
</evidence>